<organism evidence="1 2">
    <name type="scientific">Sphingobium yanoikuyae</name>
    <name type="common">Sphingomonas yanoikuyae</name>
    <dbReference type="NCBI Taxonomy" id="13690"/>
    <lineage>
        <taxon>Bacteria</taxon>
        <taxon>Pseudomonadati</taxon>
        <taxon>Pseudomonadota</taxon>
        <taxon>Alphaproteobacteria</taxon>
        <taxon>Sphingomonadales</taxon>
        <taxon>Sphingomonadaceae</taxon>
        <taxon>Sphingobium</taxon>
    </lineage>
</organism>
<dbReference type="RefSeq" id="WP_155282080.1">
    <property type="nucleotide sequence ID" value="NZ_CAIGKD010000007.1"/>
</dbReference>
<sequence>MIRCPFTRDAVRQMLPIFPCDEHIARRVSNSAYRVSAKQVRALRHRAR</sequence>
<name>A0A9X7U999_SPHYA</name>
<evidence type="ECO:0000313" key="1">
    <source>
        <dbReference type="EMBL" id="QNG46131.1"/>
    </source>
</evidence>
<accession>A0A9X7U999</accession>
<evidence type="ECO:0000313" key="2">
    <source>
        <dbReference type="Proteomes" id="UP000515377"/>
    </source>
</evidence>
<protein>
    <submittedName>
        <fullName evidence="1">Uncharacterized protein</fullName>
    </submittedName>
</protein>
<proteinExistence type="predicted"/>
<gene>
    <name evidence="1" type="ORF">H3V42_00125</name>
</gene>
<dbReference type="Proteomes" id="UP000515377">
    <property type="component" value="Chromosome"/>
</dbReference>
<reference evidence="1 2" key="1">
    <citation type="submission" date="2020-07" db="EMBL/GenBank/DDBJ databases">
        <title>Whole genome sequence of Sphingobium yanoikuyae A3.</title>
        <authorList>
            <person name="Han S.-S."/>
        </authorList>
    </citation>
    <scope>NUCLEOTIDE SEQUENCE [LARGE SCALE GENOMIC DNA]</scope>
    <source>
        <strain evidence="1 2">A3</strain>
    </source>
</reference>
<dbReference type="AlphaFoldDB" id="A0A9X7U999"/>
<dbReference type="EMBL" id="CP060122">
    <property type="protein sequence ID" value="QNG46131.1"/>
    <property type="molecule type" value="Genomic_DNA"/>
</dbReference>